<feature type="region of interest" description="Disordered" evidence="10">
    <location>
        <begin position="600"/>
        <end position="630"/>
    </location>
</feature>
<keyword evidence="13" id="KW-1185">Reference proteome</keyword>
<organism evidence="12 13">
    <name type="scientific">Rhizopus stolonifer</name>
    <name type="common">Rhizopus nigricans</name>
    <dbReference type="NCBI Taxonomy" id="4846"/>
    <lineage>
        <taxon>Eukaryota</taxon>
        <taxon>Fungi</taxon>
        <taxon>Fungi incertae sedis</taxon>
        <taxon>Mucoromycota</taxon>
        <taxon>Mucoromycotina</taxon>
        <taxon>Mucoromycetes</taxon>
        <taxon>Mucorales</taxon>
        <taxon>Mucorineae</taxon>
        <taxon>Rhizopodaceae</taxon>
        <taxon>Rhizopus</taxon>
    </lineage>
</organism>
<protein>
    <recommendedName>
        <fullName evidence="1">non-specific serine/threonine protein kinase</fullName>
        <ecNumber evidence="1">2.7.11.1</ecNumber>
    </recommendedName>
</protein>
<keyword evidence="5" id="KW-0418">Kinase</keyword>
<gene>
    <name evidence="12" type="ORF">CU098_012959</name>
</gene>
<feature type="domain" description="Protein kinase" evidence="11">
    <location>
        <begin position="85"/>
        <end position="347"/>
    </location>
</feature>
<feature type="compositionally biased region" description="Acidic residues" evidence="10">
    <location>
        <begin position="41"/>
        <end position="50"/>
    </location>
</feature>
<reference evidence="12 13" key="1">
    <citation type="journal article" date="2018" name="G3 (Bethesda)">
        <title>Phylogenetic and Phylogenomic Definition of Rhizopus Species.</title>
        <authorList>
            <person name="Gryganskyi A.P."/>
            <person name="Golan J."/>
            <person name="Dolatabadi S."/>
            <person name="Mondo S."/>
            <person name="Robb S."/>
            <person name="Idnurm A."/>
            <person name="Muszewska A."/>
            <person name="Steczkiewicz K."/>
            <person name="Masonjones S."/>
            <person name="Liao H.L."/>
            <person name="Gajdeczka M.T."/>
            <person name="Anike F."/>
            <person name="Vuek A."/>
            <person name="Anishchenko I.M."/>
            <person name="Voigt K."/>
            <person name="de Hoog G.S."/>
            <person name="Smith M.E."/>
            <person name="Heitman J."/>
            <person name="Vilgalys R."/>
            <person name="Stajich J.E."/>
        </authorList>
    </citation>
    <scope>NUCLEOTIDE SEQUENCE [LARGE SCALE GENOMIC DNA]</scope>
    <source>
        <strain evidence="12 13">LSU 92-RS-03</strain>
    </source>
</reference>
<dbReference type="FunFam" id="3.30.200.20:FF:000003">
    <property type="entry name" value="Non-specific serine/threonine protein kinase"/>
    <property type="match status" value="1"/>
</dbReference>
<evidence type="ECO:0000313" key="12">
    <source>
        <dbReference type="EMBL" id="RCI05299.1"/>
    </source>
</evidence>
<dbReference type="InterPro" id="IPR028375">
    <property type="entry name" value="KA1/Ssp2_C"/>
</dbReference>
<evidence type="ECO:0000256" key="8">
    <source>
        <dbReference type="ARBA" id="ARBA00048679"/>
    </source>
</evidence>
<evidence type="ECO:0000256" key="3">
    <source>
        <dbReference type="ARBA" id="ARBA00022679"/>
    </source>
</evidence>
<dbReference type="EC" id="2.7.11.1" evidence="1"/>
<dbReference type="STRING" id="4846.A0A367KSW4"/>
<evidence type="ECO:0000256" key="5">
    <source>
        <dbReference type="ARBA" id="ARBA00022777"/>
    </source>
</evidence>
<dbReference type="Gene3D" id="1.10.510.10">
    <property type="entry name" value="Transferase(Phosphotransferase) domain 1"/>
    <property type="match status" value="1"/>
</dbReference>
<dbReference type="PANTHER" id="PTHR24346:SF110">
    <property type="entry name" value="NON-SPECIFIC SERINE_THREONINE PROTEIN KINASE"/>
    <property type="match status" value="1"/>
</dbReference>
<evidence type="ECO:0000256" key="7">
    <source>
        <dbReference type="ARBA" id="ARBA00047899"/>
    </source>
</evidence>
<feature type="region of interest" description="Disordered" evidence="10">
    <location>
        <begin position="534"/>
        <end position="557"/>
    </location>
</feature>
<evidence type="ECO:0000256" key="2">
    <source>
        <dbReference type="ARBA" id="ARBA00022527"/>
    </source>
</evidence>
<feature type="compositionally biased region" description="Polar residues" evidence="10">
    <location>
        <begin position="537"/>
        <end position="550"/>
    </location>
</feature>
<dbReference type="SUPFAM" id="SSF103243">
    <property type="entry name" value="KA1-like"/>
    <property type="match status" value="1"/>
</dbReference>
<dbReference type="GO" id="GO:0004674">
    <property type="term" value="F:protein serine/threonine kinase activity"/>
    <property type="evidence" value="ECO:0007669"/>
    <property type="project" value="UniProtKB-KW"/>
</dbReference>
<dbReference type="PROSITE" id="PS00108">
    <property type="entry name" value="PROTEIN_KINASE_ST"/>
    <property type="match status" value="1"/>
</dbReference>
<evidence type="ECO:0000259" key="11">
    <source>
        <dbReference type="PROSITE" id="PS50011"/>
    </source>
</evidence>
<sequence>MTTAALFHPHKDEGILNLLQDPSSPKEKDDSSRILIQTGTSEEEEEEEDEIKSSNTHQDTIVSAEEIHTYSKNYEPKKISRLGPFLLLKTLGVGEFGKVKLGKHIETGQMVAVKLVKKENIDSSSQLDKIRMEIDILKTLNHPYIVKLLSVNETNTSIGMVLEYAEGGELFEYIYRQRYLKENEARRIFSQLISSVYYMHQKNIVHRDLKLENILLDRQHNIIVTDFGFANQFTPKTGDWMSTSCGSPVYAAPELVMTGRLYAGTGVDIWSCGIILYAMLCGYLPFDDDVKNPNSNNIGRLYRYIMSHKPKYPPHLSDDAKDIIGKMLVPIPNERCDIKTIMNHVWLQKYQSDIAESVETFEQEATIRKLSLLKEIESTTHLSISENQTQSDCDNESCSSVSSSYSYPLSFTQNEDHVIEEQEHHEPTMIVGNDNDDDQEVMPSDNVKAAQGPEQELILSDNEGKDQLTNIPVQDTKANKTIPPLSATKTTSESNAIDAVVTNVIIPPEQDEEKQQLQQPNLSLRAKLFSSMKRRSVGTNNAPIKTTSTPPLKDKPVNKTRHSWQMMVHRSTTKEALPPITPPASPILVEHSKSERLISWLKKSKPQTKNSRTTNSSNNSSKSSHSSSAKIAMIPEEESTIPIARPMRSTSAQVKRTPTSLSLQRKGRLHKEKQQNIDNLSVESELRVHKGAMNRSVLTSKPPMDVLLEITKVLLILGIEVENVGGYKLHCTRRAEPQQSEMKDTMDHLSTNCNDTASVIVQPVYGHPSIDTGDEIRFSVEICRFENLSGLFSVDIQRLSKGNFSGYQFIGQKLLSLLHFGEVIRNTNFNISLKKESN</sequence>
<dbReference type="InterPro" id="IPR001772">
    <property type="entry name" value="KA1_dom"/>
</dbReference>
<dbReference type="GO" id="GO:0005524">
    <property type="term" value="F:ATP binding"/>
    <property type="evidence" value="ECO:0007669"/>
    <property type="project" value="UniProtKB-UniRule"/>
</dbReference>
<dbReference type="SUPFAM" id="SSF56112">
    <property type="entry name" value="Protein kinase-like (PK-like)"/>
    <property type="match status" value="1"/>
</dbReference>
<accession>A0A367KSW4</accession>
<comment type="caution">
    <text evidence="12">The sequence shown here is derived from an EMBL/GenBank/DDBJ whole genome shotgun (WGS) entry which is preliminary data.</text>
</comment>
<evidence type="ECO:0000256" key="1">
    <source>
        <dbReference type="ARBA" id="ARBA00012513"/>
    </source>
</evidence>
<dbReference type="PANTHER" id="PTHR24346">
    <property type="entry name" value="MAP/MICROTUBULE AFFINITY-REGULATING KINASE"/>
    <property type="match status" value="1"/>
</dbReference>
<dbReference type="AlphaFoldDB" id="A0A367KSW4"/>
<feature type="compositionally biased region" description="Low complexity" evidence="10">
    <location>
        <begin position="608"/>
        <end position="630"/>
    </location>
</feature>
<keyword evidence="4 9" id="KW-0547">Nucleotide-binding</keyword>
<comment type="catalytic activity">
    <reaction evidence="7">
        <text>L-threonyl-[protein] + ATP = O-phospho-L-threonyl-[protein] + ADP + H(+)</text>
        <dbReference type="Rhea" id="RHEA:46608"/>
        <dbReference type="Rhea" id="RHEA-COMP:11060"/>
        <dbReference type="Rhea" id="RHEA-COMP:11605"/>
        <dbReference type="ChEBI" id="CHEBI:15378"/>
        <dbReference type="ChEBI" id="CHEBI:30013"/>
        <dbReference type="ChEBI" id="CHEBI:30616"/>
        <dbReference type="ChEBI" id="CHEBI:61977"/>
        <dbReference type="ChEBI" id="CHEBI:456216"/>
        <dbReference type="EC" id="2.7.11.1"/>
    </reaction>
</comment>
<comment type="catalytic activity">
    <reaction evidence="8">
        <text>L-seryl-[protein] + ATP = O-phospho-L-seryl-[protein] + ADP + H(+)</text>
        <dbReference type="Rhea" id="RHEA:17989"/>
        <dbReference type="Rhea" id="RHEA-COMP:9863"/>
        <dbReference type="Rhea" id="RHEA-COMP:11604"/>
        <dbReference type="ChEBI" id="CHEBI:15378"/>
        <dbReference type="ChEBI" id="CHEBI:29999"/>
        <dbReference type="ChEBI" id="CHEBI:30616"/>
        <dbReference type="ChEBI" id="CHEBI:83421"/>
        <dbReference type="ChEBI" id="CHEBI:456216"/>
        <dbReference type="EC" id="2.7.11.1"/>
    </reaction>
</comment>
<feature type="region of interest" description="Disordered" evidence="10">
    <location>
        <begin position="1"/>
        <end position="60"/>
    </location>
</feature>
<dbReference type="Pfam" id="PF00069">
    <property type="entry name" value="Pkinase"/>
    <property type="match status" value="1"/>
</dbReference>
<dbReference type="EMBL" id="PJQM01000425">
    <property type="protein sequence ID" value="RCI05299.1"/>
    <property type="molecule type" value="Genomic_DNA"/>
</dbReference>
<evidence type="ECO:0000256" key="4">
    <source>
        <dbReference type="ARBA" id="ARBA00022741"/>
    </source>
</evidence>
<feature type="region of interest" description="Disordered" evidence="10">
    <location>
        <begin position="648"/>
        <end position="672"/>
    </location>
</feature>
<name>A0A367KSW4_RHIST</name>
<dbReference type="InterPro" id="IPR017441">
    <property type="entry name" value="Protein_kinase_ATP_BS"/>
</dbReference>
<dbReference type="InterPro" id="IPR011009">
    <property type="entry name" value="Kinase-like_dom_sf"/>
</dbReference>
<dbReference type="Proteomes" id="UP000253551">
    <property type="component" value="Unassembled WGS sequence"/>
</dbReference>
<evidence type="ECO:0000256" key="9">
    <source>
        <dbReference type="PROSITE-ProRule" id="PRU10141"/>
    </source>
</evidence>
<dbReference type="PROSITE" id="PS50011">
    <property type="entry name" value="PROTEIN_KINASE_DOM"/>
    <property type="match status" value="1"/>
</dbReference>
<keyword evidence="6 9" id="KW-0067">ATP-binding</keyword>
<keyword evidence="3" id="KW-0808">Transferase</keyword>
<dbReference type="InterPro" id="IPR008271">
    <property type="entry name" value="Ser/Thr_kinase_AS"/>
</dbReference>
<evidence type="ECO:0000256" key="6">
    <source>
        <dbReference type="ARBA" id="ARBA00022840"/>
    </source>
</evidence>
<dbReference type="PROSITE" id="PS00107">
    <property type="entry name" value="PROTEIN_KINASE_ATP"/>
    <property type="match status" value="1"/>
</dbReference>
<dbReference type="GO" id="GO:0035556">
    <property type="term" value="P:intracellular signal transduction"/>
    <property type="evidence" value="ECO:0007669"/>
    <property type="project" value="TreeGrafter"/>
</dbReference>
<dbReference type="FunFam" id="1.10.510.10:FF:000571">
    <property type="entry name" value="Maternal embryonic leucine zipper kinase"/>
    <property type="match status" value="1"/>
</dbReference>
<feature type="compositionally biased region" description="Polar residues" evidence="10">
    <location>
        <begin position="648"/>
        <end position="663"/>
    </location>
</feature>
<proteinExistence type="predicted"/>
<dbReference type="GO" id="GO:0005737">
    <property type="term" value="C:cytoplasm"/>
    <property type="evidence" value="ECO:0007669"/>
    <property type="project" value="TreeGrafter"/>
</dbReference>
<feature type="binding site" evidence="9">
    <location>
        <position position="118"/>
    </location>
    <ligand>
        <name>ATP</name>
        <dbReference type="ChEBI" id="CHEBI:30616"/>
    </ligand>
</feature>
<dbReference type="OrthoDB" id="193931at2759"/>
<dbReference type="Gene3D" id="3.30.310.80">
    <property type="entry name" value="Kinase associated domain 1, KA1"/>
    <property type="match status" value="1"/>
</dbReference>
<evidence type="ECO:0000256" key="10">
    <source>
        <dbReference type="SAM" id="MobiDB-lite"/>
    </source>
</evidence>
<evidence type="ECO:0000313" key="13">
    <source>
        <dbReference type="Proteomes" id="UP000253551"/>
    </source>
</evidence>
<keyword evidence="2" id="KW-0723">Serine/threonine-protein kinase</keyword>
<dbReference type="InterPro" id="IPR000719">
    <property type="entry name" value="Prot_kinase_dom"/>
</dbReference>
<dbReference type="SMART" id="SM00220">
    <property type="entry name" value="S_TKc"/>
    <property type="match status" value="1"/>
</dbReference>
<dbReference type="GO" id="GO:0106310">
    <property type="term" value="F:protein serine kinase activity"/>
    <property type="evidence" value="ECO:0007669"/>
    <property type="project" value="RHEA"/>
</dbReference>
<dbReference type="Pfam" id="PF02149">
    <property type="entry name" value="KA1"/>
    <property type="match status" value="1"/>
</dbReference>